<dbReference type="EMBL" id="MGGI01000001">
    <property type="protein sequence ID" value="OGM28029.1"/>
    <property type="molecule type" value="Genomic_DNA"/>
</dbReference>
<evidence type="ECO:0000313" key="2">
    <source>
        <dbReference type="EMBL" id="OGM28029.1"/>
    </source>
</evidence>
<sequence>MKNMAEDVGSGSRIVNPEWLARVNEQTTRPSSGGGGSSDRAIIPGPEQPGYREIVGRGSRDVILPGDKGVGESTGDAGGGRGGGGSKDTGGRGPDFDLPKKFSELQEEIELEMDKHVGRPETLQEILQNNPRLVALITERTKMVGEADKVGLFKKTRAKVFAVIKSSSGLNVYHNIQAEKPSLSSDVKSNRTYKPEWEGMVDTVIDGAALQGRYAAIKKFVPKLQWKNFEIDPEDPTSPRITDFNDPAVIREAQKVWAKKSILSFKDEIGVNGENIAKEAMAAKGAAAAGSTDFAEAMKGFSRQFADMANQFGTQVADLMRQGQRGQDAMMDALRQSQDQLRNALDTTLATNANALADILQQAAAQTAMLSEFNRRDDPDDEREAWTDVMIKEGLYGRFQPGLGSPEYYRKLSGDKDKKDTYDNFLQVNRAVYVKLVTSTHPEEWASERNNDFLGLSNEQIKNIYEKMPGARQMMETYAQALVNKTRLRLSSGEQYSIWECDEARFAEFRGILRGQVERDSRQRIFQGYMAREVAQGTITQNEAVLKAAKKARIEAKEADVAGLGLLSLGLLPEYLNSRFVQNGAGERYNLPRMLGADEYAAILHFQEKAEAKAATGEEFGAFGRWWQVQVGRIKSELAYNRDEDEIVFDIAPSKKDFWKASRAGRKWVVEPDGSRREKNVILVKTPDCYASTSVTSMWAANKVTVGNREKTLLDCLLAGETIPWGQLEGGRAANFVARVDKGYKLSEYCQGRVPLDSSGINALFQKGDHQKVNALLTEWVSPLFSVFDKGVPVKRNRDLEAWLIFASRGGVREPNKEEFTSPFVEGFIGSDERQLMQTELSNSRYRKFWGGRFKKMDIS</sequence>
<gene>
    <name evidence="2" type="ORF">A2627_00610</name>
</gene>
<proteinExistence type="predicted"/>
<feature type="region of interest" description="Disordered" evidence="1">
    <location>
        <begin position="1"/>
        <end position="99"/>
    </location>
</feature>
<organism evidence="2 3">
    <name type="scientific">Candidatus Woesebacteria bacterium RIFCSPHIGHO2_01_FULL_39_28</name>
    <dbReference type="NCBI Taxonomy" id="1802496"/>
    <lineage>
        <taxon>Bacteria</taxon>
        <taxon>Candidatus Woeseibacteriota</taxon>
    </lineage>
</organism>
<reference evidence="2 3" key="1">
    <citation type="journal article" date="2016" name="Nat. Commun.">
        <title>Thousands of microbial genomes shed light on interconnected biogeochemical processes in an aquifer system.</title>
        <authorList>
            <person name="Anantharaman K."/>
            <person name="Brown C.T."/>
            <person name="Hug L.A."/>
            <person name="Sharon I."/>
            <person name="Castelle C.J."/>
            <person name="Probst A.J."/>
            <person name="Thomas B.C."/>
            <person name="Singh A."/>
            <person name="Wilkins M.J."/>
            <person name="Karaoz U."/>
            <person name="Brodie E.L."/>
            <person name="Williams K.H."/>
            <person name="Hubbard S.S."/>
            <person name="Banfield J.F."/>
        </authorList>
    </citation>
    <scope>NUCLEOTIDE SEQUENCE [LARGE SCALE GENOMIC DNA]</scope>
</reference>
<comment type="caution">
    <text evidence="2">The sequence shown here is derived from an EMBL/GenBank/DDBJ whole genome shotgun (WGS) entry which is preliminary data.</text>
</comment>
<feature type="compositionally biased region" description="Gly residues" evidence="1">
    <location>
        <begin position="76"/>
        <end position="93"/>
    </location>
</feature>
<dbReference type="Proteomes" id="UP000178851">
    <property type="component" value="Unassembled WGS sequence"/>
</dbReference>
<dbReference type="AlphaFoldDB" id="A0A1F7YMB8"/>
<evidence type="ECO:0000256" key="1">
    <source>
        <dbReference type="SAM" id="MobiDB-lite"/>
    </source>
</evidence>
<accession>A0A1F7YMB8</accession>
<protein>
    <submittedName>
        <fullName evidence="2">Uncharacterized protein</fullName>
    </submittedName>
</protein>
<name>A0A1F7YMB8_9BACT</name>
<evidence type="ECO:0000313" key="3">
    <source>
        <dbReference type="Proteomes" id="UP000178851"/>
    </source>
</evidence>